<sequence length="77" mass="8556">MLSQVPLASLDAHPPPPPQNAPHPYHYHYAPRKQKNTENIKQHSRGCLKTKIPTKATLIPGFNPLPAISPSQTQDEN</sequence>
<evidence type="ECO:0000256" key="1">
    <source>
        <dbReference type="SAM" id="MobiDB-lite"/>
    </source>
</evidence>
<evidence type="ECO:0000313" key="3">
    <source>
        <dbReference type="Proteomes" id="UP000789524"/>
    </source>
</evidence>
<accession>A0A8J2RA69</accession>
<reference evidence="2" key="1">
    <citation type="submission" date="2021-09" db="EMBL/GenBank/DDBJ databases">
        <authorList>
            <person name="Martin H S."/>
        </authorList>
    </citation>
    <scope>NUCLEOTIDE SEQUENCE</scope>
</reference>
<keyword evidence="3" id="KW-1185">Reference proteome</keyword>
<comment type="caution">
    <text evidence="2">The sequence shown here is derived from an EMBL/GenBank/DDBJ whole genome shotgun (WGS) entry which is preliminary data.</text>
</comment>
<dbReference type="EMBL" id="CAKASE010000083">
    <property type="protein sequence ID" value="CAG9585091.1"/>
    <property type="molecule type" value="Genomic_DNA"/>
</dbReference>
<dbReference type="Proteomes" id="UP000789524">
    <property type="component" value="Unassembled WGS sequence"/>
</dbReference>
<name>A0A8J2RA69_9NEOP</name>
<evidence type="ECO:0000313" key="2">
    <source>
        <dbReference type="EMBL" id="CAG9585091.1"/>
    </source>
</evidence>
<feature type="region of interest" description="Disordered" evidence="1">
    <location>
        <begin position="1"/>
        <end position="43"/>
    </location>
</feature>
<proteinExistence type="predicted"/>
<dbReference type="AlphaFoldDB" id="A0A8J2RA69"/>
<feature type="compositionally biased region" description="Basic residues" evidence="1">
    <location>
        <begin position="25"/>
        <end position="34"/>
    </location>
</feature>
<gene>
    <name evidence="2" type="ORF">DCHRY22_LOCUS15578</name>
</gene>
<protein>
    <submittedName>
        <fullName evidence="2">(African queen) hypothetical protein</fullName>
    </submittedName>
</protein>
<organism evidence="2 3">
    <name type="scientific">Danaus chrysippus</name>
    <name type="common">African queen</name>
    <dbReference type="NCBI Taxonomy" id="151541"/>
    <lineage>
        <taxon>Eukaryota</taxon>
        <taxon>Metazoa</taxon>
        <taxon>Ecdysozoa</taxon>
        <taxon>Arthropoda</taxon>
        <taxon>Hexapoda</taxon>
        <taxon>Insecta</taxon>
        <taxon>Pterygota</taxon>
        <taxon>Neoptera</taxon>
        <taxon>Endopterygota</taxon>
        <taxon>Lepidoptera</taxon>
        <taxon>Glossata</taxon>
        <taxon>Ditrysia</taxon>
        <taxon>Papilionoidea</taxon>
        <taxon>Nymphalidae</taxon>
        <taxon>Danainae</taxon>
        <taxon>Danaini</taxon>
        <taxon>Danaina</taxon>
        <taxon>Danaus</taxon>
        <taxon>Anosia</taxon>
    </lineage>
</organism>
<feature type="region of interest" description="Disordered" evidence="1">
    <location>
        <begin position="58"/>
        <end position="77"/>
    </location>
</feature>